<proteinExistence type="inferred from homology"/>
<evidence type="ECO:0000259" key="11">
    <source>
        <dbReference type="SMART" id="SM00543"/>
    </source>
</evidence>
<evidence type="ECO:0000256" key="9">
    <source>
        <dbReference type="ARBA" id="ARBA00023242"/>
    </source>
</evidence>
<evidence type="ECO:0000256" key="4">
    <source>
        <dbReference type="ARBA" id="ARBA00019879"/>
    </source>
</evidence>
<dbReference type="InterPro" id="IPR016024">
    <property type="entry name" value="ARM-type_fold"/>
</dbReference>
<evidence type="ECO:0000313" key="13">
    <source>
        <dbReference type="Proteomes" id="UP001168821"/>
    </source>
</evidence>
<evidence type="ECO:0000256" key="1">
    <source>
        <dbReference type="ARBA" id="ARBA00004123"/>
    </source>
</evidence>
<dbReference type="GO" id="GO:0008380">
    <property type="term" value="P:RNA splicing"/>
    <property type="evidence" value="ECO:0007669"/>
    <property type="project" value="UniProtKB-KW"/>
</dbReference>
<keyword evidence="5" id="KW-0507">mRNA processing</keyword>
<reference evidence="12" key="1">
    <citation type="journal article" date="2023" name="G3 (Bethesda)">
        <title>Whole genome assemblies of Zophobas morio and Tenebrio molitor.</title>
        <authorList>
            <person name="Kaur S."/>
            <person name="Stinson S.A."/>
            <person name="diCenzo G.C."/>
        </authorList>
    </citation>
    <scope>NUCLEOTIDE SEQUENCE</scope>
    <source>
        <strain evidence="12">QUZm001</strain>
    </source>
</reference>
<dbReference type="Proteomes" id="UP001168821">
    <property type="component" value="Unassembled WGS sequence"/>
</dbReference>
<evidence type="ECO:0000256" key="10">
    <source>
        <dbReference type="ARBA" id="ARBA00030965"/>
    </source>
</evidence>
<dbReference type="GO" id="GO:0006370">
    <property type="term" value="P:7-methylguanosine mRNA capping"/>
    <property type="evidence" value="ECO:0007669"/>
    <property type="project" value="UniProtKB-KW"/>
</dbReference>
<dbReference type="Gene3D" id="1.25.40.180">
    <property type="match status" value="3"/>
</dbReference>
<dbReference type="InterPro" id="IPR003890">
    <property type="entry name" value="MIF4G-like_typ-3"/>
</dbReference>
<dbReference type="SMART" id="SM00543">
    <property type="entry name" value="MIF4G"/>
    <property type="match status" value="1"/>
</dbReference>
<comment type="caution">
    <text evidence="12">The sequence shown here is derived from an EMBL/GenBank/DDBJ whole genome shotgun (WGS) entry which is preliminary data.</text>
</comment>
<comment type="subcellular location">
    <subcellularLocation>
        <location evidence="1">Nucleus</location>
    </subcellularLocation>
</comment>
<feature type="domain" description="MIF4G" evidence="11">
    <location>
        <begin position="49"/>
        <end position="357"/>
    </location>
</feature>
<evidence type="ECO:0000256" key="6">
    <source>
        <dbReference type="ARBA" id="ARBA00023042"/>
    </source>
</evidence>
<keyword evidence="8" id="KW-0508">mRNA splicing</keyword>
<keyword evidence="13" id="KW-1185">Reference proteome</keyword>
<dbReference type="GO" id="GO:0005634">
    <property type="term" value="C:nucleus"/>
    <property type="evidence" value="ECO:0007669"/>
    <property type="project" value="UniProtKB-SubCell"/>
</dbReference>
<dbReference type="InterPro" id="IPR027159">
    <property type="entry name" value="CBP80"/>
</dbReference>
<keyword evidence="9" id="KW-0539">Nucleus</keyword>
<gene>
    <name evidence="12" type="ORF">Zmor_027116</name>
</gene>
<dbReference type="GO" id="GO:0003729">
    <property type="term" value="F:mRNA binding"/>
    <property type="evidence" value="ECO:0007669"/>
    <property type="project" value="TreeGrafter"/>
</dbReference>
<dbReference type="Pfam" id="PF09088">
    <property type="entry name" value="MIF4G_like"/>
    <property type="match status" value="1"/>
</dbReference>
<dbReference type="EMBL" id="JALNTZ010000874">
    <property type="protein sequence ID" value="KAJ3630055.1"/>
    <property type="molecule type" value="Genomic_DNA"/>
</dbReference>
<comment type="similarity">
    <text evidence="2">Belongs to the NCBP1 family.</text>
</comment>
<evidence type="ECO:0000256" key="3">
    <source>
        <dbReference type="ARBA" id="ARBA00011361"/>
    </source>
</evidence>
<keyword evidence="7" id="KW-0943">RNA-mediated gene silencing</keyword>
<keyword evidence="6" id="KW-0506">mRNA capping</keyword>
<protein>
    <recommendedName>
        <fullName evidence="4">Nuclear cap-binding protein subunit 1</fullName>
    </recommendedName>
    <alternativeName>
        <fullName evidence="10">80 kDa nuclear cap-binding protein</fullName>
    </alternativeName>
</protein>
<evidence type="ECO:0000256" key="7">
    <source>
        <dbReference type="ARBA" id="ARBA00023158"/>
    </source>
</evidence>
<organism evidence="12 13">
    <name type="scientific">Zophobas morio</name>
    <dbReference type="NCBI Taxonomy" id="2755281"/>
    <lineage>
        <taxon>Eukaryota</taxon>
        <taxon>Metazoa</taxon>
        <taxon>Ecdysozoa</taxon>
        <taxon>Arthropoda</taxon>
        <taxon>Hexapoda</taxon>
        <taxon>Insecta</taxon>
        <taxon>Pterygota</taxon>
        <taxon>Neoptera</taxon>
        <taxon>Endopterygota</taxon>
        <taxon>Coleoptera</taxon>
        <taxon>Polyphaga</taxon>
        <taxon>Cucujiformia</taxon>
        <taxon>Tenebrionidae</taxon>
        <taxon>Zophobas</taxon>
    </lineage>
</organism>
<dbReference type="GO" id="GO:0005846">
    <property type="term" value="C:nuclear cap binding complex"/>
    <property type="evidence" value="ECO:0007669"/>
    <property type="project" value="InterPro"/>
</dbReference>
<dbReference type="GO" id="GO:0000339">
    <property type="term" value="F:RNA cap binding"/>
    <property type="evidence" value="ECO:0007669"/>
    <property type="project" value="InterPro"/>
</dbReference>
<evidence type="ECO:0000256" key="2">
    <source>
        <dbReference type="ARBA" id="ARBA00007413"/>
    </source>
</evidence>
<dbReference type="PANTHER" id="PTHR12412:SF2">
    <property type="entry name" value="NUCLEAR CAP-BINDING PROTEIN SUBUNIT 1"/>
    <property type="match status" value="1"/>
</dbReference>
<evidence type="ECO:0000313" key="12">
    <source>
        <dbReference type="EMBL" id="KAJ3630055.1"/>
    </source>
</evidence>
<evidence type="ECO:0000256" key="5">
    <source>
        <dbReference type="ARBA" id="ARBA00022664"/>
    </source>
</evidence>
<dbReference type="InterPro" id="IPR015172">
    <property type="entry name" value="MIF4G-like_typ-1"/>
</dbReference>
<dbReference type="InterPro" id="IPR015174">
    <property type="entry name" value="MIF4G-like_typ-2"/>
</dbReference>
<dbReference type="Pfam" id="PF09090">
    <property type="entry name" value="MIF4G_like_2"/>
    <property type="match status" value="1"/>
</dbReference>
<dbReference type="Pfam" id="PF02854">
    <property type="entry name" value="MIF4G"/>
    <property type="match status" value="1"/>
</dbReference>
<accession>A0AA38M0K2</accession>
<dbReference type="GO" id="GO:0006406">
    <property type="term" value="P:mRNA export from nucleus"/>
    <property type="evidence" value="ECO:0007669"/>
    <property type="project" value="InterPro"/>
</dbReference>
<dbReference type="GO" id="GO:0000184">
    <property type="term" value="P:nuclear-transcribed mRNA catabolic process, nonsense-mediated decay"/>
    <property type="evidence" value="ECO:0007669"/>
    <property type="project" value="TreeGrafter"/>
</dbReference>
<evidence type="ECO:0000256" key="8">
    <source>
        <dbReference type="ARBA" id="ARBA00023187"/>
    </source>
</evidence>
<dbReference type="GO" id="GO:0031047">
    <property type="term" value="P:regulatory ncRNA-mediated gene silencing"/>
    <property type="evidence" value="ECO:0007669"/>
    <property type="project" value="UniProtKB-KW"/>
</dbReference>
<dbReference type="AlphaFoldDB" id="A0AA38M0K2"/>
<dbReference type="PANTHER" id="PTHR12412">
    <property type="entry name" value="CAP BINDING PROTEIN"/>
    <property type="match status" value="1"/>
</dbReference>
<name>A0AA38M0K2_9CUCU</name>
<sequence>MPNKRSVSESYDPVEFVRHPLTFDTTVDKRYRGDHQFNSEDEDLQLATIDILGSLIAQIGEKSHNSLESNLDDLSRHVIDAIPKFKNKIMSFLAGSILEQPHKVTIYSTLLGLINVKDYEFTQAFLDYLLSALLPRALQSYQLIQSEILVRFLADLVNSNVISTSSLLILFEKFLSVLEETSPRLRKDAYVGLVLKTLPWCGRALNHTRGEELRKMLKRIDKYLNARDTEFCQTLRVWRSATDTLEQEEFFKAYWNQLMNFKKKGFTEKAILRPYLSFHSELSPGRQHKLPSFDLPEYRKEHRAKYGLPRVQFRFFDLHDVSSSELSLPPSDSIERFILEEQVRTILSLDYRHRKDCVRSLLNLSPSGRYPVDYIIMEVTLGELFRLPCPNAKFLFYFSVLLEFSKLPELGFSSLIALSFEMLYEKLEWMEVECRERFSLWFAWHLSNNSYKWHWDDWKNCDRKCEPAQYGFIRSALQKCVKLSYHERIHGVLPEDLHHLMPSAPRPCFELFSLADTEEFASVEGLADSQGLTVHFIVQFSYLLFGWCTFCFQFIRLLLLSGEYLKRLGRKSPLILSEACFRRFCIGTGGCPPFFIFHEEFQVYLFTQCLLLAGSKSYSHFISALERYMKLLNEISQLEDCKNQIIYALFSFWESSAQMLAILMDRLVTYRVIDPTSVINCLFSYDFLENHEKLGLWDILTATLNKMVARTDQMKLDIELVEGEISYLEHGKKGEENSESIRVELTERTDRLNKLYSVLGHVSKEQKEAFFTLFQRMLMVLREKNCFYQPVLVHLKMYLRKYQKDIADSMEPMEKLIFSKELDPEIMDAFNASKALLC</sequence>
<dbReference type="SUPFAM" id="SSF48371">
    <property type="entry name" value="ARM repeat"/>
    <property type="match status" value="3"/>
</dbReference>
<comment type="subunit">
    <text evidence="3">Component of the nuclear cap-binding complex (CBC), a heterodimer composed of Cbp80 and Cbp20 that interacts with m7GpppG-capped RNA.</text>
</comment>